<dbReference type="InterPro" id="IPR006073">
    <property type="entry name" value="GTP-bd"/>
</dbReference>
<dbReference type="AlphaFoldDB" id="A0A0C3DZR0"/>
<dbReference type="InParanoid" id="A0A0C3DZR0"/>
<protein>
    <recommendedName>
        <fullName evidence="1">G domain-containing protein</fullName>
    </recommendedName>
</protein>
<feature type="domain" description="G" evidence="1">
    <location>
        <begin position="32"/>
        <end position="88"/>
    </location>
</feature>
<evidence type="ECO:0000313" key="3">
    <source>
        <dbReference type="Proteomes" id="UP000053989"/>
    </source>
</evidence>
<evidence type="ECO:0000259" key="1">
    <source>
        <dbReference type="Pfam" id="PF01926"/>
    </source>
</evidence>
<dbReference type="EMBL" id="KN822019">
    <property type="protein sequence ID" value="KIM66035.1"/>
    <property type="molecule type" value="Genomic_DNA"/>
</dbReference>
<accession>A0A0C3DZR0</accession>
<dbReference type="HOGENOM" id="CLU_018003_0_0_1"/>
<dbReference type="SUPFAM" id="SSF52540">
    <property type="entry name" value="P-loop containing nucleoside triphosphate hydrolases"/>
    <property type="match status" value="1"/>
</dbReference>
<keyword evidence="3" id="KW-1185">Reference proteome</keyword>
<dbReference type="STRING" id="1036808.A0A0C3DZR0"/>
<dbReference type="GO" id="GO:0005525">
    <property type="term" value="F:GTP binding"/>
    <property type="evidence" value="ECO:0007669"/>
    <property type="project" value="InterPro"/>
</dbReference>
<reference evidence="2 3" key="1">
    <citation type="submission" date="2014-04" db="EMBL/GenBank/DDBJ databases">
        <authorList>
            <consortium name="DOE Joint Genome Institute"/>
            <person name="Kuo A."/>
            <person name="Kohler A."/>
            <person name="Nagy L.G."/>
            <person name="Floudas D."/>
            <person name="Copeland A."/>
            <person name="Barry K.W."/>
            <person name="Cichocki N."/>
            <person name="Veneault-Fourrey C."/>
            <person name="LaButti K."/>
            <person name="Lindquist E.A."/>
            <person name="Lipzen A."/>
            <person name="Lundell T."/>
            <person name="Morin E."/>
            <person name="Murat C."/>
            <person name="Sun H."/>
            <person name="Tunlid A."/>
            <person name="Henrissat B."/>
            <person name="Grigoriev I.V."/>
            <person name="Hibbett D.S."/>
            <person name="Martin F."/>
            <person name="Nordberg H.P."/>
            <person name="Cantor M.N."/>
            <person name="Hua S.X."/>
        </authorList>
    </citation>
    <scope>NUCLEOTIDE SEQUENCE [LARGE SCALE GENOMIC DNA]</scope>
    <source>
        <strain evidence="2 3">Foug A</strain>
    </source>
</reference>
<gene>
    <name evidence="2" type="ORF">SCLCIDRAFT_8038</name>
</gene>
<organism evidence="2 3">
    <name type="scientific">Scleroderma citrinum Foug A</name>
    <dbReference type="NCBI Taxonomy" id="1036808"/>
    <lineage>
        <taxon>Eukaryota</taxon>
        <taxon>Fungi</taxon>
        <taxon>Dikarya</taxon>
        <taxon>Basidiomycota</taxon>
        <taxon>Agaricomycotina</taxon>
        <taxon>Agaricomycetes</taxon>
        <taxon>Agaricomycetidae</taxon>
        <taxon>Boletales</taxon>
        <taxon>Sclerodermatineae</taxon>
        <taxon>Sclerodermataceae</taxon>
        <taxon>Scleroderma</taxon>
    </lineage>
</organism>
<sequence length="304" mass="34880">MTSGQPQEPRSISSLESFIVGELNELRPQRTMGPTGSGKSSFISKATGIQEAIVGHDLISKTSEISAVRYIDNESDLSLVLIDTPGLDNTFRGDSDVLNMITEWLCNMKGKGFFVTGILYFHRITDNRVRGIPTRDLIVFKDICGGFQEVLRKTTLTTTMWDEVDEAVGKRRVTELQSSAIWKTMGRYMNDQDSAKRLIQEVIRRGRERHHESLPSVPPSNRRRPNEELLSQLETLAEQQLEVLRSINTKRGLPRSPDNLQGLESEYENLRGKMEELWRQIHRKSMWGYFTGYLSRLRRFLTRT</sequence>
<dbReference type="Pfam" id="PF01926">
    <property type="entry name" value="MMR_HSR1"/>
    <property type="match status" value="1"/>
</dbReference>
<name>A0A0C3DZR0_9AGAM</name>
<dbReference type="Proteomes" id="UP000053989">
    <property type="component" value="Unassembled WGS sequence"/>
</dbReference>
<dbReference type="OrthoDB" id="8954335at2759"/>
<evidence type="ECO:0000313" key="2">
    <source>
        <dbReference type="EMBL" id="KIM66035.1"/>
    </source>
</evidence>
<reference evidence="3" key="2">
    <citation type="submission" date="2015-01" db="EMBL/GenBank/DDBJ databases">
        <title>Evolutionary Origins and Diversification of the Mycorrhizal Mutualists.</title>
        <authorList>
            <consortium name="DOE Joint Genome Institute"/>
            <consortium name="Mycorrhizal Genomics Consortium"/>
            <person name="Kohler A."/>
            <person name="Kuo A."/>
            <person name="Nagy L.G."/>
            <person name="Floudas D."/>
            <person name="Copeland A."/>
            <person name="Barry K.W."/>
            <person name="Cichocki N."/>
            <person name="Veneault-Fourrey C."/>
            <person name="LaButti K."/>
            <person name="Lindquist E.A."/>
            <person name="Lipzen A."/>
            <person name="Lundell T."/>
            <person name="Morin E."/>
            <person name="Murat C."/>
            <person name="Riley R."/>
            <person name="Ohm R."/>
            <person name="Sun H."/>
            <person name="Tunlid A."/>
            <person name="Henrissat B."/>
            <person name="Grigoriev I.V."/>
            <person name="Hibbett D.S."/>
            <person name="Martin F."/>
        </authorList>
    </citation>
    <scope>NUCLEOTIDE SEQUENCE [LARGE SCALE GENOMIC DNA]</scope>
    <source>
        <strain evidence="3">Foug A</strain>
    </source>
</reference>
<proteinExistence type="predicted"/>
<dbReference type="Gene3D" id="3.40.50.300">
    <property type="entry name" value="P-loop containing nucleotide triphosphate hydrolases"/>
    <property type="match status" value="1"/>
</dbReference>
<dbReference type="InterPro" id="IPR027417">
    <property type="entry name" value="P-loop_NTPase"/>
</dbReference>
<dbReference type="CDD" id="cd00882">
    <property type="entry name" value="Ras_like_GTPase"/>
    <property type="match status" value="1"/>
</dbReference>